<protein>
    <submittedName>
        <fullName evidence="1">Uncharacterized protein</fullName>
    </submittedName>
</protein>
<reference evidence="1 2" key="1">
    <citation type="submission" date="2012-10" db="EMBL/GenBank/DDBJ databases">
        <title>Genome sequence of Vibrio Cholerae HENC-02.</title>
        <authorList>
            <person name="Eppinger M."/>
            <person name="Hasan N.A."/>
            <person name="Sengamalay N."/>
            <person name="Hine E."/>
            <person name="Su Q."/>
            <person name="Daugherty S.C."/>
            <person name="Young S."/>
            <person name="Sadzewicz L."/>
            <person name="Tallon L."/>
            <person name="Cebula T.A."/>
            <person name="Ravel J."/>
            <person name="Colwell R.R."/>
        </authorList>
    </citation>
    <scope>NUCLEOTIDE SEQUENCE [LARGE SCALE GENOMIC DNA]</scope>
    <source>
        <strain evidence="1 2">HENC-02</strain>
    </source>
</reference>
<evidence type="ECO:0000313" key="1">
    <source>
        <dbReference type="EMBL" id="EKM29525.1"/>
    </source>
</evidence>
<comment type="caution">
    <text evidence="1">The sequence shown here is derived from an EMBL/GenBank/DDBJ whole genome shotgun (WGS) entry which is preliminary data.</text>
</comment>
<organism evidence="1 2">
    <name type="scientific">Vibrio harveyi</name>
    <name type="common">Beneckea harveyi</name>
    <dbReference type="NCBI Taxonomy" id="669"/>
    <lineage>
        <taxon>Bacteria</taxon>
        <taxon>Pseudomonadati</taxon>
        <taxon>Pseudomonadota</taxon>
        <taxon>Gammaproteobacteria</taxon>
        <taxon>Vibrionales</taxon>
        <taxon>Vibrionaceae</taxon>
        <taxon>Vibrio</taxon>
    </lineage>
</organism>
<proteinExistence type="predicted"/>
<sequence length="15" mass="1865">KLKALLRLWHVRQTC</sequence>
<name>A0A454CT07_VIBHA</name>
<dbReference type="EMBL" id="AJSR01002050">
    <property type="protein sequence ID" value="EKM29525.1"/>
    <property type="molecule type" value="Genomic_DNA"/>
</dbReference>
<evidence type="ECO:0000313" key="2">
    <source>
        <dbReference type="Proteomes" id="UP000008367"/>
    </source>
</evidence>
<gene>
    <name evidence="1" type="ORF">VCHENC02_4665B</name>
</gene>
<dbReference type="Proteomes" id="UP000008367">
    <property type="component" value="Unassembled WGS sequence"/>
</dbReference>
<feature type="non-terminal residue" evidence="1">
    <location>
        <position position="1"/>
    </location>
</feature>
<accession>A0A454CT07</accession>